<sequence length="90" mass="10073">MKLLLLFDSLSLCQQSDTNIDSRTLSVGSTTTGRQYRARRLSRCDCAVSRHRGEMAYRLCTAGMGIIFMFHLSFWVPRAAATSAYASRST</sequence>
<organism evidence="3">
    <name type="scientific">Anopheles braziliensis</name>
    <dbReference type="NCBI Taxonomy" id="58242"/>
    <lineage>
        <taxon>Eukaryota</taxon>
        <taxon>Metazoa</taxon>
        <taxon>Ecdysozoa</taxon>
        <taxon>Arthropoda</taxon>
        <taxon>Hexapoda</taxon>
        <taxon>Insecta</taxon>
        <taxon>Pterygota</taxon>
        <taxon>Neoptera</taxon>
        <taxon>Endopterygota</taxon>
        <taxon>Diptera</taxon>
        <taxon>Nematocera</taxon>
        <taxon>Culicoidea</taxon>
        <taxon>Culicidae</taxon>
        <taxon>Anophelinae</taxon>
        <taxon>Anopheles</taxon>
    </lineage>
</organism>
<evidence type="ECO:0000313" key="3">
    <source>
        <dbReference type="EMBL" id="MBW31432.1"/>
    </source>
</evidence>
<proteinExistence type="predicted"/>
<keyword evidence="1" id="KW-0812">Transmembrane</keyword>
<keyword evidence="2" id="KW-0732">Signal</keyword>
<reference evidence="3" key="1">
    <citation type="submission" date="2018-01" db="EMBL/GenBank/DDBJ databases">
        <title>An insight into the sialome of Amazonian anophelines.</title>
        <authorList>
            <person name="Ribeiro J.M."/>
            <person name="Scarpassa V."/>
            <person name="Calvo E."/>
        </authorList>
    </citation>
    <scope>NUCLEOTIDE SEQUENCE</scope>
    <source>
        <tissue evidence="3">Salivary glands</tissue>
    </source>
</reference>
<evidence type="ECO:0000256" key="1">
    <source>
        <dbReference type="SAM" id="Phobius"/>
    </source>
</evidence>
<protein>
    <submittedName>
        <fullName evidence="3">Putative secreted peptide</fullName>
    </submittedName>
</protein>
<feature type="signal peptide" evidence="2">
    <location>
        <begin position="1"/>
        <end position="18"/>
    </location>
</feature>
<feature type="transmembrane region" description="Helical" evidence="1">
    <location>
        <begin position="55"/>
        <end position="76"/>
    </location>
</feature>
<accession>A0A2M3ZSG5</accession>
<dbReference type="EMBL" id="GGFM01010681">
    <property type="protein sequence ID" value="MBW31432.1"/>
    <property type="molecule type" value="Transcribed_RNA"/>
</dbReference>
<feature type="chain" id="PRO_5014623633" evidence="2">
    <location>
        <begin position="19"/>
        <end position="90"/>
    </location>
</feature>
<name>A0A2M3ZSG5_9DIPT</name>
<evidence type="ECO:0000256" key="2">
    <source>
        <dbReference type="SAM" id="SignalP"/>
    </source>
</evidence>
<dbReference type="AlphaFoldDB" id="A0A2M3ZSG5"/>
<keyword evidence="1" id="KW-0472">Membrane</keyword>
<keyword evidence="1" id="KW-1133">Transmembrane helix</keyword>